<organism evidence="1 2">
    <name type="scientific">Kitasatospora griseola</name>
    <name type="common">Streptomyces griseolosporeus</name>
    <dbReference type="NCBI Taxonomy" id="2064"/>
    <lineage>
        <taxon>Bacteria</taxon>
        <taxon>Bacillati</taxon>
        <taxon>Actinomycetota</taxon>
        <taxon>Actinomycetes</taxon>
        <taxon>Kitasatosporales</taxon>
        <taxon>Streptomycetaceae</taxon>
        <taxon>Kitasatospora</taxon>
    </lineage>
</organism>
<dbReference type="InterPro" id="IPR032564">
    <property type="entry name" value="DUF4928"/>
</dbReference>
<dbReference type="Pfam" id="PF16280">
    <property type="entry name" value="DUF4928"/>
    <property type="match status" value="1"/>
</dbReference>
<dbReference type="AlphaFoldDB" id="A0A0D0N436"/>
<evidence type="ECO:0008006" key="3">
    <source>
        <dbReference type="Google" id="ProtNLM"/>
    </source>
</evidence>
<dbReference type="PATRIC" id="fig|2064.6.peg.6080"/>
<name>A0A0D0N436_KITGR</name>
<sequence length="342" mass="37436">MVSIDDEAAIPARVREAAELLMAAVEPWYEGKRGKKGGVYANVMSTGLYMTEFLAAAFPLEEEFYAPGSQLRNASGGKAKAILAEHGETRKYHSEGARTSRGTIDHARGLAAVINSAGTAAGLGAFDVAERVSLAFLLQQWFVERVREDYFEKKKITAELNPDWSIRAVVASLLQAGRERPGNAAGALAQHLVGAKLKIRFDGTDVEIDGINDESYTTADQQTGRAGDYQLNDTAIHVTMSPTLELFTSRCQDNLNNHFRPRVLVPSDQLARATTYAQDAGIDKLVAIQSIEDFIGTNIEETAGFSQAKVKQRLKELVELYNERIEAAEVDMSLKIEVPDNL</sequence>
<dbReference type="Proteomes" id="UP000032066">
    <property type="component" value="Unassembled WGS sequence"/>
</dbReference>
<evidence type="ECO:0000313" key="2">
    <source>
        <dbReference type="Proteomes" id="UP000032066"/>
    </source>
</evidence>
<evidence type="ECO:0000313" key="1">
    <source>
        <dbReference type="EMBL" id="KIQ62870.1"/>
    </source>
</evidence>
<reference evidence="1 2" key="1">
    <citation type="submission" date="2015-02" db="EMBL/GenBank/DDBJ databases">
        <title>Draft genome sequence of Kitasatospora griseola MF730-N6, a bafilomycin, terpentecin and satosporin producer.</title>
        <authorList>
            <person name="Arens J.C."/>
            <person name="Haltli B."/>
            <person name="Kerr R.G."/>
        </authorList>
    </citation>
    <scope>NUCLEOTIDE SEQUENCE [LARGE SCALE GENOMIC DNA]</scope>
    <source>
        <strain evidence="1 2">MF730-N6</strain>
    </source>
</reference>
<dbReference type="REBASE" id="112984">
    <property type="entry name" value="R2.KgrN6ORF28635P"/>
</dbReference>
<gene>
    <name evidence="1" type="ORF">TR51_28645</name>
</gene>
<protein>
    <recommendedName>
        <fullName evidence="3">DUF4928 domain-containing protein</fullName>
    </recommendedName>
</protein>
<proteinExistence type="predicted"/>
<keyword evidence="2" id="KW-1185">Reference proteome</keyword>
<dbReference type="RefSeq" id="WP_043915151.1">
    <property type="nucleotide sequence ID" value="NZ_JXZB01000004.1"/>
</dbReference>
<accession>A0A0D0N436</accession>
<dbReference type="OrthoDB" id="4351134at2"/>
<comment type="caution">
    <text evidence="1">The sequence shown here is derived from an EMBL/GenBank/DDBJ whole genome shotgun (WGS) entry which is preliminary data.</text>
</comment>
<dbReference type="EMBL" id="JXZB01000004">
    <property type="protein sequence ID" value="KIQ62870.1"/>
    <property type="molecule type" value="Genomic_DNA"/>
</dbReference>